<dbReference type="Proteomes" id="UP000189229">
    <property type="component" value="Unassembled WGS sequence"/>
</dbReference>
<comment type="caution">
    <text evidence="1">The sequence shown here is derived from an EMBL/GenBank/DDBJ whole genome shotgun (WGS) entry which is preliminary data.</text>
</comment>
<gene>
    <name evidence="1" type="ORF">BZL30_6191</name>
</gene>
<organism evidence="1 2">
    <name type="scientific">Mycobacterium kansasii</name>
    <dbReference type="NCBI Taxonomy" id="1768"/>
    <lineage>
        <taxon>Bacteria</taxon>
        <taxon>Bacillati</taxon>
        <taxon>Actinomycetota</taxon>
        <taxon>Actinomycetes</taxon>
        <taxon>Mycobacteriales</taxon>
        <taxon>Mycobacteriaceae</taxon>
        <taxon>Mycobacterium</taxon>
    </lineage>
</organism>
<evidence type="ECO:0000313" key="2">
    <source>
        <dbReference type="Proteomes" id="UP000189229"/>
    </source>
</evidence>
<reference evidence="1 2" key="1">
    <citation type="submission" date="2017-02" db="EMBL/GenBank/DDBJ databases">
        <title>Complete genome sequences of Mycobacterium kansasii strains isolated from rhesus macaques.</title>
        <authorList>
            <person name="Panda A."/>
            <person name="Nagaraj S."/>
            <person name="Zhao X."/>
            <person name="Tettelin H."/>
            <person name="Detolla L.J."/>
        </authorList>
    </citation>
    <scope>NUCLEOTIDE SEQUENCE [LARGE SCALE GENOMIC DNA]</scope>
    <source>
        <strain evidence="1 2">11-3813</strain>
    </source>
</reference>
<dbReference type="EMBL" id="MVBM01000006">
    <property type="protein sequence ID" value="OOK70726.1"/>
    <property type="molecule type" value="Genomic_DNA"/>
</dbReference>
<protein>
    <submittedName>
        <fullName evidence="1">Uncharacterized protein</fullName>
    </submittedName>
</protein>
<dbReference type="AlphaFoldDB" id="A0A1V3WVZ4"/>
<evidence type="ECO:0000313" key="1">
    <source>
        <dbReference type="EMBL" id="OOK70726.1"/>
    </source>
</evidence>
<name>A0A1V3WVZ4_MYCKA</name>
<accession>A0A1V3WVZ4</accession>
<sequence length="41" mass="4579">MFFNTDNIILSLHERRSERDPKYRDGLRCADPGAATAIGNG</sequence>
<proteinExistence type="predicted"/>